<protein>
    <submittedName>
        <fullName evidence="2">Siderophore-iron reductase FhuF</fullName>
    </submittedName>
</protein>
<feature type="domain" description="Aerobactin siderophore biosynthesis IucA/IucC-like C-terminal" evidence="1">
    <location>
        <begin position="64"/>
        <end position="197"/>
    </location>
</feature>
<gene>
    <name evidence="2" type="primary">fhuF</name>
    <name evidence="2" type="ORF">IBL25_09200</name>
</gene>
<sequence>MIHSLNPVLQGPLSFAQDALCLPCDRPEGEALPCAALTEPGVLCGLLDRFAARHGGADRRAVVSMWTQYYAVRLVYPVLAANLLLGRDLPIAPEDTLLLVGPDGEPRGFCLAHEGGEVAAGGVERFAPLLRGHFAPLVAAVVAEGRIAPRLAWSNIGVRFASAAEMAEQQGLLSDAARADIDAVLEQSCWPDGSPNPICGVYGAPCGEAGRRRRVCCLRYLLPDMAGCGCTCPLPAGRGEALTRH</sequence>
<name>A0ABR7R5R4_9PROT</name>
<comment type="caution">
    <text evidence="2">The sequence shown here is derived from an EMBL/GenBank/DDBJ whole genome shotgun (WGS) entry which is preliminary data.</text>
</comment>
<dbReference type="InterPro" id="IPR022770">
    <property type="entry name" value="IucA/IucC-like_C"/>
</dbReference>
<organism evidence="2 3">
    <name type="scientific">Pseudoroseomonas ludipueritiae</name>
    <dbReference type="NCBI Taxonomy" id="198093"/>
    <lineage>
        <taxon>Bacteria</taxon>
        <taxon>Pseudomonadati</taxon>
        <taxon>Pseudomonadota</taxon>
        <taxon>Alphaproteobacteria</taxon>
        <taxon>Acetobacterales</taxon>
        <taxon>Acetobacteraceae</taxon>
        <taxon>Pseudoroseomonas</taxon>
    </lineage>
</organism>
<dbReference type="InterPro" id="IPR008090">
    <property type="entry name" value="Fe_iron_reduct"/>
</dbReference>
<dbReference type="NCBIfam" id="TIGR03951">
    <property type="entry name" value="Fe_III_red_FhuF"/>
    <property type="match status" value="1"/>
</dbReference>
<dbReference type="Pfam" id="PF06276">
    <property type="entry name" value="FhuF"/>
    <property type="match status" value="1"/>
</dbReference>
<evidence type="ECO:0000259" key="1">
    <source>
        <dbReference type="Pfam" id="PF06276"/>
    </source>
</evidence>
<evidence type="ECO:0000313" key="3">
    <source>
        <dbReference type="Proteomes" id="UP000603940"/>
    </source>
</evidence>
<proteinExistence type="predicted"/>
<dbReference type="RefSeq" id="WP_187778256.1">
    <property type="nucleotide sequence ID" value="NZ_JACTUZ010000028.1"/>
</dbReference>
<dbReference type="PRINTS" id="PR01714">
    <property type="entry name" value="2FE2SRDCTASE"/>
</dbReference>
<reference evidence="2 3" key="1">
    <citation type="journal article" date="2009" name="Int. J. Syst. Evol. Microbiol.">
        <title>Transfer of Teichococcus ludipueritiae and Muricoccus roseus to the genus Roseomonas, as Roseomonas ludipueritiae comb. nov. and Roseomonas rosea comb. nov., respectively, and emended description of the genus Roseomonas.</title>
        <authorList>
            <person name="Sanchez-Porro C."/>
            <person name="Gallego V."/>
            <person name="Busse H.J."/>
            <person name="Kampfer P."/>
            <person name="Ventosa A."/>
        </authorList>
    </citation>
    <scope>NUCLEOTIDE SEQUENCE [LARGE SCALE GENOMIC DNA]</scope>
    <source>
        <strain evidence="2 3">DSM 14915</strain>
    </source>
</reference>
<keyword evidence="3" id="KW-1185">Reference proteome</keyword>
<dbReference type="EMBL" id="JACTUZ010000028">
    <property type="protein sequence ID" value="MBC9177114.1"/>
    <property type="molecule type" value="Genomic_DNA"/>
</dbReference>
<evidence type="ECO:0000313" key="2">
    <source>
        <dbReference type="EMBL" id="MBC9177114.1"/>
    </source>
</evidence>
<accession>A0ABR7R5R4</accession>
<dbReference type="Proteomes" id="UP000603940">
    <property type="component" value="Unassembled WGS sequence"/>
</dbReference>